<evidence type="ECO:0000256" key="5">
    <source>
        <dbReference type="ARBA" id="ARBA00023014"/>
    </source>
</evidence>
<dbReference type="RefSeq" id="WP_186907026.1">
    <property type="nucleotide sequence ID" value="NZ_JACOPP010000005.1"/>
</dbReference>
<evidence type="ECO:0000313" key="6">
    <source>
        <dbReference type="EMBL" id="MBC5733123.1"/>
    </source>
</evidence>
<dbReference type="Gene3D" id="2.60.120.260">
    <property type="entry name" value="Galactose-binding domain-like"/>
    <property type="match status" value="1"/>
</dbReference>
<dbReference type="Pfam" id="PF12831">
    <property type="entry name" value="FAD_oxidored"/>
    <property type="match status" value="1"/>
</dbReference>
<dbReference type="GO" id="GO:0051539">
    <property type="term" value="F:4 iron, 4 sulfur cluster binding"/>
    <property type="evidence" value="ECO:0007669"/>
    <property type="project" value="UniProtKB-KW"/>
</dbReference>
<evidence type="ECO:0000256" key="4">
    <source>
        <dbReference type="ARBA" id="ARBA00023004"/>
    </source>
</evidence>
<keyword evidence="2" id="KW-0479">Metal-binding</keyword>
<evidence type="ECO:0000256" key="2">
    <source>
        <dbReference type="ARBA" id="ARBA00022723"/>
    </source>
</evidence>
<proteinExistence type="predicted"/>
<keyword evidence="4" id="KW-0408">Iron</keyword>
<dbReference type="PANTHER" id="PTHR43498:SF1">
    <property type="entry name" value="COB--COM HETERODISULFIDE REDUCTASE IRON-SULFUR SUBUNIT A"/>
    <property type="match status" value="1"/>
</dbReference>
<accession>A0A8J6J3J8</accession>
<dbReference type="InterPro" id="IPR036188">
    <property type="entry name" value="FAD/NAD-bd_sf"/>
</dbReference>
<dbReference type="Proteomes" id="UP000661435">
    <property type="component" value="Unassembled WGS sequence"/>
</dbReference>
<keyword evidence="5" id="KW-0411">Iron-sulfur</keyword>
<dbReference type="GO" id="GO:0046872">
    <property type="term" value="F:metal ion binding"/>
    <property type="evidence" value="ECO:0007669"/>
    <property type="project" value="UniProtKB-KW"/>
</dbReference>
<keyword evidence="7" id="KW-1185">Reference proteome</keyword>
<dbReference type="Gene3D" id="3.50.50.60">
    <property type="entry name" value="FAD/NAD(P)-binding domain"/>
    <property type="match status" value="1"/>
</dbReference>
<dbReference type="EMBL" id="JACOPP010000005">
    <property type="protein sequence ID" value="MBC5733123.1"/>
    <property type="molecule type" value="Genomic_DNA"/>
</dbReference>
<dbReference type="AlphaFoldDB" id="A0A8J6J3J8"/>
<protein>
    <submittedName>
        <fullName evidence="6">FAD-dependent oxidoreductase</fullName>
    </submittedName>
</protein>
<gene>
    <name evidence="6" type="ORF">H8S57_05215</name>
</gene>
<dbReference type="PANTHER" id="PTHR43498">
    <property type="entry name" value="FERREDOXIN:COB-COM HETERODISULFIDE REDUCTASE SUBUNIT A"/>
    <property type="match status" value="1"/>
</dbReference>
<reference evidence="6" key="1">
    <citation type="submission" date="2020-08" db="EMBL/GenBank/DDBJ databases">
        <title>Genome public.</title>
        <authorList>
            <person name="Liu C."/>
            <person name="Sun Q."/>
        </authorList>
    </citation>
    <scope>NUCLEOTIDE SEQUENCE</scope>
    <source>
        <strain evidence="6">NSJ-51</strain>
    </source>
</reference>
<evidence type="ECO:0000256" key="1">
    <source>
        <dbReference type="ARBA" id="ARBA00022485"/>
    </source>
</evidence>
<sequence>MAIHEKTASFDVVVIGGGFSGVCAAIAAAREGVKVAIIQNRSVFGGTGSSETRMHIVGANCHSSKPNLRETGIIEEILLENKRRNPYADFPIFDMIIWEKVKMEENITAFLNTNIEDIVTEDGRIRAVIGHQNTTETRWTVCGTIFVDATGHGTVGVLAGAESRVGSESKYEFNEPTAPEQANSNKMGNTIMFAATDRGEPVTFIKPVWANTYTEEDLKYRPHVDHVCAQADGGGLVTVDAGKNQLPEFSNVDAGYWWIELGGDCDDIIQESEQIRDDLLKVLYGVWDHIKNQADHGAQNLDLEWVSMVPGYRESRRLIGDYILNENDVRANRVFDDAVAYGGWPMDVHVPGGAKELASVGSRVYNFEGHYSIPYRCYYSRNVKNLMLAGRDISTSKMAFSSCRVMGTCAVGGQASGTAAALAVRYGCDPREVGERHIRELQQLLLKNDCYIPGHRNTDESDLARSASVSATSETAGGEAVHVINGYSRAVGKASNCWISAPLTQPQSLTLTLSGAAPVQEVRLTFDTDLSHEIQPSLIKNVKKRQVKGLPHELVRDYDVELLLGGAVVAGREMRDNGQRLNRLAFDGTVCDAVRVTVRATHGCPEARIFEIRVY</sequence>
<organism evidence="6 7">
    <name type="scientific">Lawsonibacter hominis</name>
    <dbReference type="NCBI Taxonomy" id="2763053"/>
    <lineage>
        <taxon>Bacteria</taxon>
        <taxon>Bacillati</taxon>
        <taxon>Bacillota</taxon>
        <taxon>Clostridia</taxon>
        <taxon>Eubacteriales</taxon>
        <taxon>Oscillospiraceae</taxon>
        <taxon>Lawsonibacter</taxon>
    </lineage>
</organism>
<evidence type="ECO:0000256" key="3">
    <source>
        <dbReference type="ARBA" id="ARBA00023002"/>
    </source>
</evidence>
<keyword evidence="3" id="KW-0560">Oxidoreductase</keyword>
<dbReference type="InterPro" id="IPR039650">
    <property type="entry name" value="HdrA-like"/>
</dbReference>
<comment type="caution">
    <text evidence="6">The sequence shown here is derived from an EMBL/GenBank/DDBJ whole genome shotgun (WGS) entry which is preliminary data.</text>
</comment>
<keyword evidence="1" id="KW-0004">4Fe-4S</keyword>
<dbReference type="GO" id="GO:0016491">
    <property type="term" value="F:oxidoreductase activity"/>
    <property type="evidence" value="ECO:0007669"/>
    <property type="project" value="UniProtKB-KW"/>
</dbReference>
<dbReference type="SUPFAM" id="SSF51905">
    <property type="entry name" value="FAD/NAD(P)-binding domain"/>
    <property type="match status" value="1"/>
</dbReference>
<name>A0A8J6J3J8_9FIRM</name>
<evidence type="ECO:0000313" key="7">
    <source>
        <dbReference type="Proteomes" id="UP000661435"/>
    </source>
</evidence>